<reference evidence="1" key="1">
    <citation type="submission" date="2020-04" db="EMBL/GenBank/DDBJ databases">
        <authorList>
            <person name="Chiriac C."/>
            <person name="Salcher M."/>
            <person name="Ghai R."/>
            <person name="Kavagutti S V."/>
        </authorList>
    </citation>
    <scope>NUCLEOTIDE SEQUENCE</scope>
</reference>
<evidence type="ECO:0000313" key="1">
    <source>
        <dbReference type="EMBL" id="CAB4149476.1"/>
    </source>
</evidence>
<name>A0A6J5MWH2_9CAUD</name>
<dbReference type="NCBIfam" id="NF047561">
    <property type="entry name" value="orf58_phage_fam"/>
    <property type="match status" value="1"/>
</dbReference>
<accession>A0A6J5MWH2</accession>
<sequence>MSEATAEQYLRSISLVVFGSDLNGLDLSKLRIKFNVKRSDTMTPNTADIRVYNLEEKTALQIKKEFNRVILQAGYAGNYGVIFQGNIKQVIIGRESATDTFIDIVAGDGDRAYNFAIVNQTIAAGASASDQVNAATNAMAPKGVTAGNVGDMPTEKLPRGKVMYGNARTYLRDVAQSSDKSWSIQDEKVTFVSKKSYLPGERVVLTSKTGMIGTPQQTNEGVNVKCLLNPMIKIATRVQIDNKSIERYKINLAVPNSPANIPAPLTADGVYYVLVIEHEGDTRGVPWYSTMICLNIDVTSNPINSVQTNYG</sequence>
<protein>
    <submittedName>
        <fullName evidence="1">Uncharacterized protein</fullName>
    </submittedName>
</protein>
<dbReference type="EMBL" id="LR796527">
    <property type="protein sequence ID" value="CAB4149476.1"/>
    <property type="molecule type" value="Genomic_DNA"/>
</dbReference>
<dbReference type="InterPro" id="IPR054496">
    <property type="entry name" value="E217_GP41"/>
</dbReference>
<dbReference type="Pfam" id="PF22759">
    <property type="entry name" value="E217_GP41"/>
    <property type="match status" value="1"/>
</dbReference>
<gene>
    <name evidence="1" type="ORF">UFOVP558_2</name>
</gene>
<proteinExistence type="predicted"/>
<organism evidence="1">
    <name type="scientific">uncultured Caudovirales phage</name>
    <dbReference type="NCBI Taxonomy" id="2100421"/>
    <lineage>
        <taxon>Viruses</taxon>
        <taxon>Duplodnaviria</taxon>
        <taxon>Heunggongvirae</taxon>
        <taxon>Uroviricota</taxon>
        <taxon>Caudoviricetes</taxon>
        <taxon>Peduoviridae</taxon>
        <taxon>Maltschvirus</taxon>
        <taxon>Maltschvirus maltsch</taxon>
    </lineage>
</organism>